<dbReference type="GeneID" id="31010040"/>
<name>A0A1J9S5V2_9PEZI</name>
<gene>
    <name evidence="1" type="ORF">BKCO1_100039</name>
</gene>
<protein>
    <submittedName>
        <fullName evidence="1">Glmz-inactivating ntpase</fullName>
    </submittedName>
</protein>
<dbReference type="Proteomes" id="UP000183809">
    <property type="component" value="Unassembled WGS sequence"/>
</dbReference>
<dbReference type="STRING" id="236234.A0A1J9S5V2"/>
<sequence>MSRAASPQDNVPRYTLCLVSHSNSPPLRPEPAFQFDLHSVPNPPRAMRQAMTGKHRDLQTALLQDTAFCAELNRAYGIIKAAMTEFELSRRRPPPHRPTAPSTTEQDPDVLLVGCFCSKGKHRSPAFVESLVETEEWPSTWHVKAIHRELDDVTDKDNHYE</sequence>
<comment type="caution">
    <text evidence="1">The sequence shown here is derived from an EMBL/GenBank/DDBJ whole genome shotgun (WGS) entry which is preliminary data.</text>
</comment>
<evidence type="ECO:0000313" key="1">
    <source>
        <dbReference type="EMBL" id="OJD40331.1"/>
    </source>
</evidence>
<evidence type="ECO:0000313" key="2">
    <source>
        <dbReference type="Proteomes" id="UP000183809"/>
    </source>
</evidence>
<dbReference type="OrthoDB" id="10267139at2759"/>
<keyword evidence="2" id="KW-1185">Reference proteome</keyword>
<organism evidence="1 2">
    <name type="scientific">Diplodia corticola</name>
    <dbReference type="NCBI Taxonomy" id="236234"/>
    <lineage>
        <taxon>Eukaryota</taxon>
        <taxon>Fungi</taxon>
        <taxon>Dikarya</taxon>
        <taxon>Ascomycota</taxon>
        <taxon>Pezizomycotina</taxon>
        <taxon>Dothideomycetes</taxon>
        <taxon>Dothideomycetes incertae sedis</taxon>
        <taxon>Botryosphaeriales</taxon>
        <taxon>Botryosphaeriaceae</taxon>
        <taxon>Diplodia</taxon>
    </lineage>
</organism>
<dbReference type="RefSeq" id="XP_020135174.1">
    <property type="nucleotide sequence ID" value="XM_020269781.1"/>
</dbReference>
<reference evidence="1 2" key="1">
    <citation type="submission" date="2016-10" db="EMBL/GenBank/DDBJ databases">
        <title>Proteomics and genomics reveal pathogen-plant mechanisms compatible with a hemibiotrophic lifestyle of Diplodia corticola.</title>
        <authorList>
            <person name="Fernandes I."/>
            <person name="De Jonge R."/>
            <person name="Van De Peer Y."/>
            <person name="Devreese B."/>
            <person name="Alves A."/>
            <person name="Esteves A.C."/>
        </authorList>
    </citation>
    <scope>NUCLEOTIDE SEQUENCE [LARGE SCALE GENOMIC DNA]</scope>
    <source>
        <strain evidence="1 2">CBS 112549</strain>
    </source>
</reference>
<dbReference type="EMBL" id="MNUE01000001">
    <property type="protein sequence ID" value="OJD40331.1"/>
    <property type="molecule type" value="Genomic_DNA"/>
</dbReference>
<dbReference type="AlphaFoldDB" id="A0A1J9S5V2"/>
<proteinExistence type="predicted"/>
<accession>A0A1J9S5V2</accession>